<feature type="chain" id="PRO_5034060102" evidence="1">
    <location>
        <begin position="17"/>
        <end position="455"/>
    </location>
</feature>
<dbReference type="AlphaFoldDB" id="A0A8H5WSJ1"/>
<evidence type="ECO:0000313" key="2">
    <source>
        <dbReference type="EMBL" id="KAF5673877.1"/>
    </source>
</evidence>
<feature type="signal peptide" evidence="1">
    <location>
        <begin position="1"/>
        <end position="16"/>
    </location>
</feature>
<keyword evidence="3" id="KW-1185">Reference proteome</keyword>
<accession>A0A8H5WSJ1</accession>
<dbReference type="EMBL" id="JAAGWQ010000051">
    <property type="protein sequence ID" value="KAF5673877.1"/>
    <property type="molecule type" value="Genomic_DNA"/>
</dbReference>
<dbReference type="Proteomes" id="UP000567885">
    <property type="component" value="Unassembled WGS sequence"/>
</dbReference>
<keyword evidence="1" id="KW-0732">Signal</keyword>
<reference evidence="2 3" key="1">
    <citation type="submission" date="2020-05" db="EMBL/GenBank/DDBJ databases">
        <title>Identification and distribution of gene clusters putatively required for synthesis of sphingolipid metabolism inhibitors in phylogenetically diverse species of the filamentous fungus Fusarium.</title>
        <authorList>
            <person name="Kim H.-S."/>
            <person name="Busman M."/>
            <person name="Brown D.W."/>
            <person name="Divon H."/>
            <person name="Uhlig S."/>
            <person name="Proctor R.H."/>
        </authorList>
    </citation>
    <scope>NUCLEOTIDE SEQUENCE [LARGE SCALE GENOMIC DNA]</scope>
    <source>
        <strain evidence="2 3">NRRL 20693</strain>
    </source>
</reference>
<protein>
    <submittedName>
        <fullName evidence="2">Uncharacterized protein</fullName>
    </submittedName>
</protein>
<sequence length="455" mass="49965">MKCHMILLALATVTAASPISIRQNPDDIFNNKQKLCKGWDLRTPEGVDKLWTDTAAGVSLELFIKTQWEHEHAWVKNLEDYVQSGTDGKSGASGCGLLGTDCNPMGGISCEDQFDKYGQSIIGKNSYWTFQAIKGMHGKFAELHRQLTSETLIEGLKIDQMLSDFGGIDQAPSSMRGWLPTSSYIGAALGGFIPGVGPLISAGLSIFGGVMSGVFLNNVKPSPAPTLKAAVANLFRAASDRLDDTLRIATGGGRNQDEYNSLPAPKEDNFDSKVVKMLNGGWFLLDDDIEIVRSTLNSIVNNLQRKIVNEVMVSSGLRLVSDKTRFKTRDECTGKGKRWLPLHDGEEHCWYFMRQDGDKWSQVDDDVYAKMGSYGLGDQEQEAYYKATIDCALRPGDKKDVDTSNLVLGQIPLCFFNMPAYFVTHAIITQTCGMFGVDDSCRKTFATSISDTPSP</sequence>
<comment type="caution">
    <text evidence="2">The sequence shown here is derived from an EMBL/GenBank/DDBJ whole genome shotgun (WGS) entry which is preliminary data.</text>
</comment>
<proteinExistence type="predicted"/>
<gene>
    <name evidence="2" type="ORF">FHETE_3264</name>
</gene>
<evidence type="ECO:0000256" key="1">
    <source>
        <dbReference type="SAM" id="SignalP"/>
    </source>
</evidence>
<evidence type="ECO:0000313" key="3">
    <source>
        <dbReference type="Proteomes" id="UP000567885"/>
    </source>
</evidence>
<name>A0A8H5WSJ1_FUSHE</name>
<organism evidence="2 3">
    <name type="scientific">Fusarium heterosporum</name>
    <dbReference type="NCBI Taxonomy" id="42747"/>
    <lineage>
        <taxon>Eukaryota</taxon>
        <taxon>Fungi</taxon>
        <taxon>Dikarya</taxon>
        <taxon>Ascomycota</taxon>
        <taxon>Pezizomycotina</taxon>
        <taxon>Sordariomycetes</taxon>
        <taxon>Hypocreomycetidae</taxon>
        <taxon>Hypocreales</taxon>
        <taxon>Nectriaceae</taxon>
        <taxon>Fusarium</taxon>
        <taxon>Fusarium heterosporum species complex</taxon>
    </lineage>
</organism>
<dbReference type="OrthoDB" id="5099141at2759"/>